<proteinExistence type="predicted"/>
<reference evidence="2" key="1">
    <citation type="submission" date="2023-03" db="EMBL/GenBank/DDBJ databases">
        <title>Chromosome-level genomes of two armyworms, Mythimna separata and Mythimna loreyi, provide insights into the biosynthesis and reception of sex pheromones.</title>
        <authorList>
            <person name="Zhao H."/>
        </authorList>
    </citation>
    <scope>NUCLEOTIDE SEQUENCE</scope>
    <source>
        <strain evidence="2">BeijingLab</strain>
        <tissue evidence="2">Pupa</tissue>
    </source>
</reference>
<evidence type="ECO:0000313" key="2">
    <source>
        <dbReference type="EMBL" id="KAJ8714662.1"/>
    </source>
</evidence>
<sequence>MCYVNRKHTLSNAVSPEILVGQIWLQDEPTPVEIIELNTSDELDPSAKEPLDKRLNHAWSFTNNEKLQHIEDNYRINKNARERRRLNHENQFRTTNTATNTNNDFLNNNFYSDFLEDQYIDDRQLINHQVNCFTMINKNFNNSGSSSEADIEVLNSDDLPMDPNNWEPSKHAYEEEIITYDPELDKETRTVWIYSFKNKHLLADDYELDDIATRDMSFSSSSSSTERYDEKAKNISTNIRRLGSPIPPTYIPRLNLTLGPTLSTVSEVSEPNKQTSPNSSHKSPKTRFQKHKNTWVMTETEKLDTLKSSRKLDKSTNVINWMALSPREKRRRSQQQSDKWVGELLKLDTLPIEERNQQRTEDSSGQDNNLRLKVDVDVHVNVNEKSTEKRSVGTPNSANVNLKTCNKKCPIELLQRPPLNMGDALDRGDHKQFGQTQQVLCVSGPSHIYQTMDFNEKYHMRVIGKLTVIEERQLEIDPVVWEREQTIEVETATYDYLTDKLKLAKEDADQEWLRNNAPFLVPSSWRDYEEITEPQIRLEMSNPILVRSRLPWYKRFLQKINCFK</sequence>
<accession>A0AAD7YGJ6</accession>
<dbReference type="AlphaFoldDB" id="A0AAD7YGJ6"/>
<gene>
    <name evidence="2" type="ORF">PYW07_002887</name>
</gene>
<dbReference type="Proteomes" id="UP001231518">
    <property type="component" value="Chromosome 13"/>
</dbReference>
<feature type="compositionally biased region" description="Basic and acidic residues" evidence="1">
    <location>
        <begin position="352"/>
        <end position="362"/>
    </location>
</feature>
<feature type="region of interest" description="Disordered" evidence="1">
    <location>
        <begin position="352"/>
        <end position="371"/>
    </location>
</feature>
<evidence type="ECO:0000256" key="1">
    <source>
        <dbReference type="SAM" id="MobiDB-lite"/>
    </source>
</evidence>
<organism evidence="2 3">
    <name type="scientific">Mythimna separata</name>
    <name type="common">Oriental armyworm</name>
    <name type="synonym">Pseudaletia separata</name>
    <dbReference type="NCBI Taxonomy" id="271217"/>
    <lineage>
        <taxon>Eukaryota</taxon>
        <taxon>Metazoa</taxon>
        <taxon>Ecdysozoa</taxon>
        <taxon>Arthropoda</taxon>
        <taxon>Hexapoda</taxon>
        <taxon>Insecta</taxon>
        <taxon>Pterygota</taxon>
        <taxon>Neoptera</taxon>
        <taxon>Endopterygota</taxon>
        <taxon>Lepidoptera</taxon>
        <taxon>Glossata</taxon>
        <taxon>Ditrysia</taxon>
        <taxon>Noctuoidea</taxon>
        <taxon>Noctuidae</taxon>
        <taxon>Noctuinae</taxon>
        <taxon>Hadenini</taxon>
        <taxon>Mythimna</taxon>
    </lineage>
</organism>
<comment type="caution">
    <text evidence="2">The sequence shown here is derived from an EMBL/GenBank/DDBJ whole genome shotgun (WGS) entry which is preliminary data.</text>
</comment>
<name>A0AAD7YGJ6_MYTSE</name>
<dbReference type="EMBL" id="JARGEI010000019">
    <property type="protein sequence ID" value="KAJ8714662.1"/>
    <property type="molecule type" value="Genomic_DNA"/>
</dbReference>
<protein>
    <submittedName>
        <fullName evidence="2">Uncharacterized protein</fullName>
    </submittedName>
</protein>
<keyword evidence="3" id="KW-1185">Reference proteome</keyword>
<evidence type="ECO:0000313" key="3">
    <source>
        <dbReference type="Proteomes" id="UP001231518"/>
    </source>
</evidence>
<feature type="compositionally biased region" description="Polar residues" evidence="1">
    <location>
        <begin position="265"/>
        <end position="281"/>
    </location>
</feature>
<feature type="region of interest" description="Disordered" evidence="1">
    <location>
        <begin position="265"/>
        <end position="290"/>
    </location>
</feature>